<gene>
    <name evidence="3" type="primary">RpL19</name>
    <name evidence="3" type="ORF">SPIL2461_LOCUS2536</name>
</gene>
<proteinExistence type="predicted"/>
<keyword evidence="4" id="KW-1185">Reference proteome</keyword>
<protein>
    <submittedName>
        <fullName evidence="3">RpL19 protein</fullName>
    </submittedName>
</protein>
<evidence type="ECO:0000256" key="1">
    <source>
        <dbReference type="SAM" id="Coils"/>
    </source>
</evidence>
<dbReference type="EMBL" id="CAJNIZ010002818">
    <property type="protein sequence ID" value="CAE7214970.1"/>
    <property type="molecule type" value="Genomic_DNA"/>
</dbReference>
<name>A0A812JW93_SYMPI</name>
<feature type="compositionally biased region" description="Basic and acidic residues" evidence="2">
    <location>
        <begin position="27"/>
        <end position="38"/>
    </location>
</feature>
<reference evidence="3" key="1">
    <citation type="submission" date="2021-02" db="EMBL/GenBank/DDBJ databases">
        <authorList>
            <person name="Dougan E. K."/>
            <person name="Rhodes N."/>
            <person name="Thang M."/>
            <person name="Chan C."/>
        </authorList>
    </citation>
    <scope>NUCLEOTIDE SEQUENCE</scope>
</reference>
<accession>A0A812JW93</accession>
<dbReference type="OrthoDB" id="446245at2759"/>
<organism evidence="3 4">
    <name type="scientific">Symbiodinium pilosum</name>
    <name type="common">Dinoflagellate</name>
    <dbReference type="NCBI Taxonomy" id="2952"/>
    <lineage>
        <taxon>Eukaryota</taxon>
        <taxon>Sar</taxon>
        <taxon>Alveolata</taxon>
        <taxon>Dinophyceae</taxon>
        <taxon>Suessiales</taxon>
        <taxon>Symbiodiniaceae</taxon>
        <taxon>Symbiodinium</taxon>
    </lineage>
</organism>
<sequence>HLAAAADAQRQAEEAAVEAEEAAAEAEEQRAKALKESSEAYAAAKGDAAARLSQAQSQRRDTEKQVAENIANLRAEHSRKVLVATRASEEAAQNAKKHVEALKAKFHANHTEMNAKVKNAECTVHRAETDLEETKKWSSEIRAKMRGLVEESQRQLQEQELSSCEQLEAEQAAAKERLEAAQVLCEETQALAEAAEQDSRARREVAREASDRAAGSAERRRTEAVAAVAEQEIAAAAETEAMEVEAEENFEALSVKVRRAWASCKQQQLEAHRQMTAAQEAAHQEVIQMTSRLEEVRKLAEAADVEAKEAAKREAEASQQLQAEEFRVLAARAELSAAERSLDCSVAQCEELAAAAELDAQEKLEAFQEVCEERARDDEEQAEAVEQLAEAEETRALAAEEAAVFEDLSFQGTLEKERRRIQDEIDRALQRTVEVETAIQQAVSYSEKSTRELLKYMEKVVRYAGEPVESVTSSPIEQDNLCSHCHAEASPDATCCKNCGHNLQSAPAISDVGSPMHGKLRRPQRHLKGSPMQHMRNMGPPKTKKSLKW</sequence>
<feature type="region of interest" description="Disordered" evidence="2">
    <location>
        <begin position="194"/>
        <end position="219"/>
    </location>
</feature>
<feature type="compositionally biased region" description="Acidic residues" evidence="2">
    <location>
        <begin position="15"/>
        <end position="26"/>
    </location>
</feature>
<feature type="compositionally biased region" description="Basic residues" evidence="2">
    <location>
        <begin position="518"/>
        <end position="528"/>
    </location>
</feature>
<keyword evidence="1" id="KW-0175">Coiled coil</keyword>
<feature type="region of interest" description="Disordered" evidence="2">
    <location>
        <begin position="510"/>
        <end position="549"/>
    </location>
</feature>
<feature type="coiled-coil region" evidence="1">
    <location>
        <begin position="374"/>
        <end position="431"/>
    </location>
</feature>
<feature type="compositionally biased region" description="Basic and acidic residues" evidence="2">
    <location>
        <begin position="197"/>
        <end position="219"/>
    </location>
</feature>
<evidence type="ECO:0000256" key="2">
    <source>
        <dbReference type="SAM" id="MobiDB-lite"/>
    </source>
</evidence>
<dbReference type="AlphaFoldDB" id="A0A812JW93"/>
<feature type="non-terminal residue" evidence="3">
    <location>
        <position position="1"/>
    </location>
</feature>
<dbReference type="Proteomes" id="UP000649617">
    <property type="component" value="Unassembled WGS sequence"/>
</dbReference>
<evidence type="ECO:0000313" key="4">
    <source>
        <dbReference type="Proteomes" id="UP000649617"/>
    </source>
</evidence>
<feature type="compositionally biased region" description="Low complexity" evidence="2">
    <location>
        <begin position="40"/>
        <end position="57"/>
    </location>
</feature>
<evidence type="ECO:0000313" key="3">
    <source>
        <dbReference type="EMBL" id="CAE7214970.1"/>
    </source>
</evidence>
<comment type="caution">
    <text evidence="3">The sequence shown here is derived from an EMBL/GenBank/DDBJ whole genome shotgun (WGS) entry which is preliminary data.</text>
</comment>
<feature type="region of interest" description="Disordered" evidence="2">
    <location>
        <begin position="1"/>
        <end position="66"/>
    </location>
</feature>